<dbReference type="RefSeq" id="WP_026849304.1">
    <property type="nucleotide sequence ID" value="NZ_CP011454.1"/>
</dbReference>
<dbReference type="eggNOG" id="COG0745">
    <property type="taxonomic scope" value="Bacteria"/>
</dbReference>
<evidence type="ECO:0000256" key="2">
    <source>
        <dbReference type="PROSITE-ProRule" id="PRU00169"/>
    </source>
</evidence>
<dbReference type="InterPro" id="IPR001789">
    <property type="entry name" value="Sig_transdc_resp-reg_receiver"/>
</dbReference>
<dbReference type="STRING" id="1379270.GEMMAAP_02530"/>
<dbReference type="Gene3D" id="3.40.50.2300">
    <property type="match status" value="1"/>
</dbReference>
<evidence type="ECO:0000313" key="5">
    <source>
        <dbReference type="Proteomes" id="UP000076404"/>
    </source>
</evidence>
<dbReference type="SUPFAM" id="SSF52172">
    <property type="entry name" value="CheY-like"/>
    <property type="match status" value="1"/>
</dbReference>
<accession>A0A143BG63</accession>
<feature type="domain" description="Response regulatory" evidence="3">
    <location>
        <begin position="4"/>
        <end position="122"/>
    </location>
</feature>
<proteinExistence type="predicted"/>
<reference evidence="4 5" key="2">
    <citation type="journal article" date="2016" name="Environ. Microbiol. Rep.">
        <title>Metagenomic evidence for the presence of phototrophic Gemmatimonadetes bacteria in diverse environments.</title>
        <authorList>
            <person name="Zeng Y."/>
            <person name="Baumbach J."/>
            <person name="Barbosa E.G."/>
            <person name="Azevedo V."/>
            <person name="Zhang C."/>
            <person name="Koblizek M."/>
        </authorList>
    </citation>
    <scope>NUCLEOTIDE SEQUENCE [LARGE SCALE GENOMIC DNA]</scope>
    <source>
        <strain evidence="4 5">AP64</strain>
    </source>
</reference>
<sequence>MAFNVLVVDDSAVMRQMVVRTLKMSGIPLASVLEAGNGEEGLFTLQEQWVDLLLLDINMPVMNGEEMLRRVRANPETENLPVIVVSTEGSEARLHTLTELGAAIVRKPFAPETLRDTILRITGVTDVEYYGAVAVPSDDSDF</sequence>
<dbReference type="EMBL" id="CP011454">
    <property type="protein sequence ID" value="AMW04017.1"/>
    <property type="molecule type" value="Genomic_DNA"/>
</dbReference>
<dbReference type="PROSITE" id="PS50110">
    <property type="entry name" value="RESPONSE_REGULATORY"/>
    <property type="match status" value="1"/>
</dbReference>
<dbReference type="OrthoDB" id="9786548at2"/>
<feature type="modified residue" description="4-aspartylphosphate" evidence="2">
    <location>
        <position position="56"/>
    </location>
</feature>
<evidence type="ECO:0000256" key="1">
    <source>
        <dbReference type="ARBA" id="ARBA00022553"/>
    </source>
</evidence>
<evidence type="ECO:0000259" key="3">
    <source>
        <dbReference type="PROSITE" id="PS50110"/>
    </source>
</evidence>
<name>A0A143BG63_9BACT</name>
<dbReference type="Pfam" id="PF00072">
    <property type="entry name" value="Response_reg"/>
    <property type="match status" value="1"/>
</dbReference>
<dbReference type="PANTHER" id="PTHR44591">
    <property type="entry name" value="STRESS RESPONSE REGULATOR PROTEIN 1"/>
    <property type="match status" value="1"/>
</dbReference>
<gene>
    <name evidence="4" type="ORF">GEMMAAP_02530</name>
</gene>
<dbReference type="AlphaFoldDB" id="A0A143BG63"/>
<protein>
    <submittedName>
        <fullName evidence="4">Chemotaxis protein CheY</fullName>
    </submittedName>
</protein>
<keyword evidence="1 2" id="KW-0597">Phosphoprotein</keyword>
<dbReference type="InterPro" id="IPR050595">
    <property type="entry name" value="Bact_response_regulator"/>
</dbReference>
<keyword evidence="5" id="KW-1185">Reference proteome</keyword>
<dbReference type="Proteomes" id="UP000076404">
    <property type="component" value="Chromosome"/>
</dbReference>
<dbReference type="SMART" id="SM00448">
    <property type="entry name" value="REC"/>
    <property type="match status" value="1"/>
</dbReference>
<organism evidence="4 5">
    <name type="scientific">Gemmatimonas phototrophica</name>
    <dbReference type="NCBI Taxonomy" id="1379270"/>
    <lineage>
        <taxon>Bacteria</taxon>
        <taxon>Pseudomonadati</taxon>
        <taxon>Gemmatimonadota</taxon>
        <taxon>Gemmatimonadia</taxon>
        <taxon>Gemmatimonadales</taxon>
        <taxon>Gemmatimonadaceae</taxon>
        <taxon>Gemmatimonas</taxon>
    </lineage>
</organism>
<evidence type="ECO:0000313" key="4">
    <source>
        <dbReference type="EMBL" id="AMW04017.1"/>
    </source>
</evidence>
<dbReference type="GO" id="GO:0000160">
    <property type="term" value="P:phosphorelay signal transduction system"/>
    <property type="evidence" value="ECO:0007669"/>
    <property type="project" value="InterPro"/>
</dbReference>
<reference evidence="4 5" key="1">
    <citation type="journal article" date="2014" name="Proc. Natl. Acad. Sci. U.S.A.">
        <title>Functional type 2 photosynthetic reaction centers found in the rare bacterial phylum Gemmatimonadetes.</title>
        <authorList>
            <person name="Zeng Y."/>
            <person name="Feng F."/>
            <person name="Medova H."/>
            <person name="Dean J."/>
            <person name="Koblizek M."/>
        </authorList>
    </citation>
    <scope>NUCLEOTIDE SEQUENCE [LARGE SCALE GENOMIC DNA]</scope>
    <source>
        <strain evidence="4 5">AP64</strain>
    </source>
</reference>
<dbReference type="InterPro" id="IPR011006">
    <property type="entry name" value="CheY-like_superfamily"/>
</dbReference>
<dbReference type="PANTHER" id="PTHR44591:SF3">
    <property type="entry name" value="RESPONSE REGULATORY DOMAIN-CONTAINING PROTEIN"/>
    <property type="match status" value="1"/>
</dbReference>
<dbReference type="KEGG" id="gph:GEMMAAP_02530"/>